<dbReference type="InterPro" id="IPR005828">
    <property type="entry name" value="MFS_sugar_transport-like"/>
</dbReference>
<dbReference type="InterPro" id="IPR005829">
    <property type="entry name" value="Sugar_transporter_CS"/>
</dbReference>
<dbReference type="PROSITE" id="PS50850">
    <property type="entry name" value="MFS"/>
    <property type="match status" value="1"/>
</dbReference>
<dbReference type="eggNOG" id="KOG0254">
    <property type="taxonomic scope" value="Eukaryota"/>
</dbReference>
<feature type="transmembrane region" description="Helical" evidence="8">
    <location>
        <begin position="441"/>
        <end position="462"/>
    </location>
</feature>
<evidence type="ECO:0000256" key="7">
    <source>
        <dbReference type="RuleBase" id="RU003346"/>
    </source>
</evidence>
<dbReference type="NCBIfam" id="TIGR00879">
    <property type="entry name" value="SP"/>
    <property type="match status" value="1"/>
</dbReference>
<evidence type="ECO:0000313" key="10">
    <source>
        <dbReference type="EMBL" id="EMG45985.1"/>
    </source>
</evidence>
<keyword evidence="4 8" id="KW-0812">Transmembrane</keyword>
<dbReference type="InterPro" id="IPR050360">
    <property type="entry name" value="MFS_Sugar_Transporters"/>
</dbReference>
<dbReference type="OrthoDB" id="6133115at2759"/>
<proteinExistence type="inferred from homology"/>
<dbReference type="FunFam" id="1.20.1250.20:FF:000134">
    <property type="entry name" value="MFS sugar transporter protein"/>
    <property type="match status" value="1"/>
</dbReference>
<feature type="transmembrane region" description="Helical" evidence="8">
    <location>
        <begin position="302"/>
        <end position="324"/>
    </location>
</feature>
<dbReference type="GO" id="GO:0005351">
    <property type="term" value="F:carbohydrate:proton symporter activity"/>
    <property type="evidence" value="ECO:0007669"/>
    <property type="project" value="TreeGrafter"/>
</dbReference>
<dbReference type="InterPro" id="IPR003663">
    <property type="entry name" value="Sugar/inositol_transpt"/>
</dbReference>
<feature type="transmembrane region" description="Helical" evidence="8">
    <location>
        <begin position="369"/>
        <end position="393"/>
    </location>
</feature>
<dbReference type="OMA" id="MNVYLAT"/>
<evidence type="ECO:0000256" key="6">
    <source>
        <dbReference type="ARBA" id="ARBA00023136"/>
    </source>
</evidence>
<evidence type="ECO:0000256" key="5">
    <source>
        <dbReference type="ARBA" id="ARBA00022989"/>
    </source>
</evidence>
<evidence type="ECO:0000256" key="1">
    <source>
        <dbReference type="ARBA" id="ARBA00004141"/>
    </source>
</evidence>
<organism evidence="10 11">
    <name type="scientific">Candida maltosa (strain Xu316)</name>
    <name type="common">Yeast</name>
    <dbReference type="NCBI Taxonomy" id="1245528"/>
    <lineage>
        <taxon>Eukaryota</taxon>
        <taxon>Fungi</taxon>
        <taxon>Dikarya</taxon>
        <taxon>Ascomycota</taxon>
        <taxon>Saccharomycotina</taxon>
        <taxon>Pichiomycetes</taxon>
        <taxon>Debaryomycetaceae</taxon>
        <taxon>Candida/Lodderomyces clade</taxon>
        <taxon>Candida</taxon>
    </lineage>
</organism>
<keyword evidence="5 8" id="KW-1133">Transmembrane helix</keyword>
<feature type="transmembrane region" description="Helical" evidence="8">
    <location>
        <begin position="119"/>
        <end position="135"/>
    </location>
</feature>
<evidence type="ECO:0000256" key="2">
    <source>
        <dbReference type="ARBA" id="ARBA00010992"/>
    </source>
</evidence>
<evidence type="ECO:0000259" key="9">
    <source>
        <dbReference type="PROSITE" id="PS50850"/>
    </source>
</evidence>
<feature type="domain" description="Major facilitator superfamily (MFS) profile" evidence="9">
    <location>
        <begin position="50"/>
        <end position="493"/>
    </location>
</feature>
<comment type="similarity">
    <text evidence="2 7">Belongs to the major facilitator superfamily. Sugar transporter (TC 2.A.1.1) family.</text>
</comment>
<accession>M3JT22</accession>
<dbReference type="PROSITE" id="PS00217">
    <property type="entry name" value="SUGAR_TRANSPORT_2"/>
    <property type="match status" value="1"/>
</dbReference>
<dbReference type="AlphaFoldDB" id="M3JT22"/>
<dbReference type="PANTHER" id="PTHR48022:SF64">
    <property type="entry name" value="MAJOR FACILITATOR SUPERFAMILY (MFS) PROFILE DOMAIN-CONTAINING PROTEIN"/>
    <property type="match status" value="1"/>
</dbReference>
<feature type="transmembrane region" description="Helical" evidence="8">
    <location>
        <begin position="405"/>
        <end position="429"/>
    </location>
</feature>
<feature type="transmembrane region" description="Helical" evidence="8">
    <location>
        <begin position="87"/>
        <end position="107"/>
    </location>
</feature>
<dbReference type="GO" id="GO:0016020">
    <property type="term" value="C:membrane"/>
    <property type="evidence" value="ECO:0007669"/>
    <property type="project" value="UniProtKB-SubCell"/>
</dbReference>
<dbReference type="EMBL" id="AOGT01002214">
    <property type="protein sequence ID" value="EMG45985.1"/>
    <property type="molecule type" value="Genomic_DNA"/>
</dbReference>
<dbReference type="SUPFAM" id="SSF103473">
    <property type="entry name" value="MFS general substrate transporter"/>
    <property type="match status" value="1"/>
</dbReference>
<dbReference type="PANTHER" id="PTHR48022">
    <property type="entry name" value="PLASTIDIC GLUCOSE TRANSPORTER 4"/>
    <property type="match status" value="1"/>
</dbReference>
<dbReference type="InterPro" id="IPR036259">
    <property type="entry name" value="MFS_trans_sf"/>
</dbReference>
<evidence type="ECO:0000256" key="3">
    <source>
        <dbReference type="ARBA" id="ARBA00022448"/>
    </source>
</evidence>
<feature type="transmembrane region" description="Helical" evidence="8">
    <location>
        <begin position="344"/>
        <end position="364"/>
    </location>
</feature>
<gene>
    <name evidence="10" type="ORF">G210_3784</name>
</gene>
<feature type="transmembrane region" description="Helical" evidence="8">
    <location>
        <begin position="141"/>
        <end position="165"/>
    </location>
</feature>
<evidence type="ECO:0000313" key="11">
    <source>
        <dbReference type="Proteomes" id="UP000011777"/>
    </source>
</evidence>
<dbReference type="STRING" id="1245528.M3JT22"/>
<dbReference type="PROSITE" id="PS00216">
    <property type="entry name" value="SUGAR_TRANSPORT_1"/>
    <property type="match status" value="1"/>
</dbReference>
<protein>
    <recommendedName>
        <fullName evidence="9">Major facilitator superfamily (MFS) profile domain-containing protein</fullName>
    </recommendedName>
</protein>
<comment type="caution">
    <text evidence="10">The sequence shown here is derived from an EMBL/GenBank/DDBJ whole genome shotgun (WGS) entry which is preliminary data.</text>
</comment>
<keyword evidence="3 7" id="KW-0813">Transport</keyword>
<feature type="transmembrane region" description="Helical" evidence="8">
    <location>
        <begin position="468"/>
        <end position="489"/>
    </location>
</feature>
<sequence>MDSKDKVIISTQDDSSIPEDVVAQKGDIDQYLYLPKAWYRYKHLSILHFGFLIISLTSTNNGYDGSMLNGLQVLDDWKNAMGNPQGGVLGALAGANTLGGLISFAFASYLSDKWGRKKAILLGQSFTILGAVLQGVSTNYAFFFCARLILGLGFGISMVSSPALVAELSYPTYRDTCTALLNCCWYFGAIIAAWITYGTQSIPNSYSWRIPSYLQGALPVVQVLFIPWLVPESPRFLISKGRDDVAREILLKYHTGNDGTVEGQRLVDFEMGEIKAALEMEKLQSNASYFDFVRIPTYRKRLFLLFFTAVIMQLSGNGLVSYYLNKVLDTIGITDAKMQLEINGCLMIYNLVMATSATFCVRFFRRRTLLLTCVGGMLICYIIWTALSAEFAIGGFKDHKLAQSVLAMIFLYYLCYSLAANGLVVLYVCEILPFQIRAKGLNIFFLSQNIILVYNSFVNPIAMDAIEWKYYIVYCCILAVEFVVVYFFYVETSGYTLEEVCRAFGDDDLAHVTNLEKSTVEHVEKLT</sequence>
<evidence type="ECO:0000256" key="8">
    <source>
        <dbReference type="SAM" id="Phobius"/>
    </source>
</evidence>
<reference evidence="10 11" key="1">
    <citation type="submission" date="2013-02" db="EMBL/GenBank/DDBJ databases">
        <title>Genome sequence of Candida maltosa Xu316, a potential industrial strain for xylitol and ethanol production.</title>
        <authorList>
            <person name="Yu J."/>
            <person name="Wang Q."/>
            <person name="Geng X."/>
            <person name="Bao W."/>
            <person name="He P."/>
            <person name="Cai J."/>
        </authorList>
    </citation>
    <scope>NUCLEOTIDE SEQUENCE [LARGE SCALE GENOMIC DNA]</scope>
    <source>
        <strain evidence="11">Xu316</strain>
    </source>
</reference>
<evidence type="ECO:0000256" key="4">
    <source>
        <dbReference type="ARBA" id="ARBA00022692"/>
    </source>
</evidence>
<dbReference type="Proteomes" id="UP000011777">
    <property type="component" value="Unassembled WGS sequence"/>
</dbReference>
<keyword evidence="11" id="KW-1185">Reference proteome</keyword>
<keyword evidence="6 8" id="KW-0472">Membrane</keyword>
<feature type="transmembrane region" description="Helical" evidence="8">
    <location>
        <begin position="210"/>
        <end position="230"/>
    </location>
</feature>
<comment type="subcellular location">
    <subcellularLocation>
        <location evidence="1">Membrane</location>
        <topology evidence="1">Multi-pass membrane protein</topology>
    </subcellularLocation>
</comment>
<name>M3JT22_CANMX</name>
<dbReference type="Pfam" id="PF00083">
    <property type="entry name" value="Sugar_tr"/>
    <property type="match status" value="1"/>
</dbReference>
<dbReference type="PRINTS" id="PR00171">
    <property type="entry name" value="SUGRTRNSPORT"/>
</dbReference>
<dbReference type="HOGENOM" id="CLU_001265_30_13_1"/>
<dbReference type="Gene3D" id="1.20.1250.20">
    <property type="entry name" value="MFS general substrate transporter like domains"/>
    <property type="match status" value="1"/>
</dbReference>
<feature type="transmembrane region" description="Helical" evidence="8">
    <location>
        <begin position="44"/>
        <end position="63"/>
    </location>
</feature>
<dbReference type="InterPro" id="IPR020846">
    <property type="entry name" value="MFS_dom"/>
</dbReference>
<feature type="transmembrane region" description="Helical" evidence="8">
    <location>
        <begin position="177"/>
        <end position="198"/>
    </location>
</feature>